<evidence type="ECO:0000313" key="3">
    <source>
        <dbReference type="Proteomes" id="UP000005317"/>
    </source>
</evidence>
<dbReference type="InterPro" id="IPR036641">
    <property type="entry name" value="HPT_dom_sf"/>
</dbReference>
<organism evidence="2 3">
    <name type="scientific">Thiothrix nivea (strain ATCC 35100 / DSM 5205 / JP2)</name>
    <dbReference type="NCBI Taxonomy" id="870187"/>
    <lineage>
        <taxon>Bacteria</taxon>
        <taxon>Pseudomonadati</taxon>
        <taxon>Pseudomonadota</taxon>
        <taxon>Gammaproteobacteria</taxon>
        <taxon>Thiotrichales</taxon>
        <taxon>Thiotrichaceae</taxon>
        <taxon>Thiothrix</taxon>
    </lineage>
</organism>
<dbReference type="EMBL" id="JH651384">
    <property type="protein sequence ID" value="EIJ34651.1"/>
    <property type="molecule type" value="Genomic_DNA"/>
</dbReference>
<dbReference type="InterPro" id="IPR058661">
    <property type="entry name" value="FimL_2nd"/>
</dbReference>
<gene>
    <name evidence="2" type="ORF">Thini_2079</name>
</gene>
<dbReference type="SUPFAM" id="SSF47226">
    <property type="entry name" value="Histidine-containing phosphotransfer domain, HPT domain"/>
    <property type="match status" value="1"/>
</dbReference>
<reference evidence="3" key="1">
    <citation type="journal article" date="2011" name="Stand. Genomic Sci.">
        <title>Genome sequence of the filamentous, gliding Thiothrix nivea neotype strain (JP2(T)).</title>
        <authorList>
            <person name="Lapidus A."/>
            <person name="Nolan M."/>
            <person name="Lucas S."/>
            <person name="Glavina Del Rio T."/>
            <person name="Tice H."/>
            <person name="Cheng J.F."/>
            <person name="Tapia R."/>
            <person name="Han C."/>
            <person name="Goodwin L."/>
            <person name="Pitluck S."/>
            <person name="Liolios K."/>
            <person name="Pagani I."/>
            <person name="Ivanova N."/>
            <person name="Huntemann M."/>
            <person name="Mavromatis K."/>
            <person name="Mikhailova N."/>
            <person name="Pati A."/>
            <person name="Chen A."/>
            <person name="Palaniappan K."/>
            <person name="Land M."/>
            <person name="Brambilla E.M."/>
            <person name="Rohde M."/>
            <person name="Abt B."/>
            <person name="Verbarg S."/>
            <person name="Goker M."/>
            <person name="Bristow J."/>
            <person name="Eisen J.A."/>
            <person name="Markowitz V."/>
            <person name="Hugenholtz P."/>
            <person name="Kyrpides N.C."/>
            <person name="Klenk H.P."/>
            <person name="Woyke T."/>
        </authorList>
    </citation>
    <scope>NUCLEOTIDE SEQUENCE [LARGE SCALE GENOMIC DNA]</scope>
    <source>
        <strain evidence="3">ATCC 35100 / DSM 5205 / JP2</strain>
    </source>
</reference>
<protein>
    <recommendedName>
        <fullName evidence="1">Scaffold protein FimL second domain-containing protein</fullName>
    </recommendedName>
</protein>
<proteinExistence type="predicted"/>
<accession>A0A656HBX6</accession>
<evidence type="ECO:0000259" key="1">
    <source>
        <dbReference type="Pfam" id="PF26379"/>
    </source>
</evidence>
<name>A0A656HBX6_THINJ</name>
<dbReference type="Proteomes" id="UP000005317">
    <property type="component" value="Unassembled WGS sequence"/>
</dbReference>
<dbReference type="GO" id="GO:0000160">
    <property type="term" value="P:phosphorelay signal transduction system"/>
    <property type="evidence" value="ECO:0007669"/>
    <property type="project" value="InterPro"/>
</dbReference>
<keyword evidence="3" id="KW-1185">Reference proteome</keyword>
<evidence type="ECO:0000313" key="2">
    <source>
        <dbReference type="EMBL" id="EIJ34651.1"/>
    </source>
</evidence>
<dbReference type="Pfam" id="PF26379">
    <property type="entry name" value="FimL_2nd"/>
    <property type="match status" value="1"/>
</dbReference>
<dbReference type="AlphaFoldDB" id="A0A656HBX6"/>
<feature type="domain" description="Scaffold protein FimL second" evidence="1">
    <location>
        <begin position="162"/>
        <end position="302"/>
    </location>
</feature>
<sequence length="606" mass="67546">MISDKSSLASRLGWIMADIEQAIERGREAFGRYAESEDKSELSASRETCRQLKGVLEVLGANGAHILCQEIVSLLDALIQDRVENLLAARDAVAEGMLQLSEYLKHLQEGYADLPVIILPTLNNLRAARDVELLSEHMVFLPEGGHAGNDLIGTDEYIALPPEKRQQVSTKLRFFLQKALLGWFRNDQPQRMLQAVGKVADNMIRLNQSRRLRSLWWISAGLAAALENGRLEHGVAVKMLMGRLEREIRRFGEQGEERYERGLPDELIKNLLYYIGLADSGEEVTDQVKAAYHLDVYLPRGETLSELRQYYTTPGRDLWRAVSTSVTDELRGLQTILDGMQDKTRQPELLGKLADKTGSLTSTLAMLGLGRAAELTADLVETLQAKAASGQAQDFDAMLQISTHYAKLEKILAEYAETGHDLTDNVFSQDGDTQDPSGERSLLRTTLTELGKAQSRTVAFYKEGWAFVCLEEVVASLENISGALKVADTDELLPMVDTALRYVREDLLAQNREPSQEELSTFADILTLFEASVSARLQNEDYLSLLPTGFAKLRELDGFSQLDLLADVDLDEVEAEAEAKKKAQQSMSTNLYQRFRNPNLSSLATV</sequence>